<gene>
    <name evidence="12" type="ORF">DFJ66_4942</name>
</gene>
<dbReference type="Proteomes" id="UP000272729">
    <property type="component" value="Unassembled WGS sequence"/>
</dbReference>
<feature type="binding site" evidence="7">
    <location>
        <position position="99"/>
    </location>
    <ligand>
        <name>Cu cation</name>
        <dbReference type="ChEBI" id="CHEBI:23378"/>
    </ligand>
</feature>
<name>A0A495XDC1_9PSEU</name>
<evidence type="ECO:0000256" key="8">
    <source>
        <dbReference type="SAM" id="MobiDB-lite"/>
    </source>
</evidence>
<dbReference type="InterPro" id="IPR002386">
    <property type="entry name" value="Amicyanin/Pseudoazurin"/>
</dbReference>
<organism evidence="12 13">
    <name type="scientific">Saccharothrix variisporea</name>
    <dbReference type="NCBI Taxonomy" id="543527"/>
    <lineage>
        <taxon>Bacteria</taxon>
        <taxon>Bacillati</taxon>
        <taxon>Actinomycetota</taxon>
        <taxon>Actinomycetes</taxon>
        <taxon>Pseudonocardiales</taxon>
        <taxon>Pseudonocardiaceae</taxon>
        <taxon>Saccharothrix</taxon>
    </lineage>
</organism>
<dbReference type="AlphaFoldDB" id="A0A495XDC1"/>
<keyword evidence="2" id="KW-0813">Transport</keyword>
<feature type="transmembrane region" description="Helical" evidence="9">
    <location>
        <begin position="165"/>
        <end position="184"/>
    </location>
</feature>
<evidence type="ECO:0000256" key="1">
    <source>
        <dbReference type="ARBA" id="ARBA00004418"/>
    </source>
</evidence>
<evidence type="ECO:0000256" key="7">
    <source>
        <dbReference type="PIRSR" id="PIRSR602386-1"/>
    </source>
</evidence>
<feature type="binding site" evidence="7">
    <location>
        <position position="57"/>
    </location>
    <ligand>
        <name>Cu cation</name>
        <dbReference type="ChEBI" id="CHEBI:23378"/>
    </ligand>
</feature>
<evidence type="ECO:0000256" key="2">
    <source>
        <dbReference type="ARBA" id="ARBA00022448"/>
    </source>
</evidence>
<keyword evidence="5" id="KW-0249">Electron transport</keyword>
<evidence type="ECO:0000256" key="5">
    <source>
        <dbReference type="ARBA" id="ARBA00022982"/>
    </source>
</evidence>
<keyword evidence="6 7" id="KW-0186">Copper</keyword>
<dbReference type="GO" id="GO:0009055">
    <property type="term" value="F:electron transfer activity"/>
    <property type="evidence" value="ECO:0007669"/>
    <property type="project" value="InterPro"/>
</dbReference>
<sequence length="190" mass="19944">MLARTALLVTLLLCFVAPPAHAEDHAVPIRQYAYQPGSMTVHVGDAVTWTNEDQAAHDVVTSAGPAAFQSPLLAQGQSWTFTFTVPGTYSYYCSVHPDMRAEITVLPHETPQPAPQPVAEAPQQAAEVPQQPQVSSPAVVTTTPPVTTTVTQAAPTPAPSGLNPMLLLAGLVAAVTTFCLLLIGSRPDKG</sequence>
<feature type="binding site" evidence="7">
    <location>
        <position position="93"/>
    </location>
    <ligand>
        <name>Cu cation</name>
        <dbReference type="ChEBI" id="CHEBI:23378"/>
    </ligand>
</feature>
<dbReference type="RefSeq" id="WP_121224105.1">
    <property type="nucleotide sequence ID" value="NZ_JBIUBA010000001.1"/>
</dbReference>
<feature type="compositionally biased region" description="Low complexity" evidence="8">
    <location>
        <begin position="117"/>
        <end position="143"/>
    </location>
</feature>
<keyword evidence="9" id="KW-0472">Membrane</keyword>
<keyword evidence="10" id="KW-0732">Signal</keyword>
<evidence type="ECO:0000256" key="9">
    <source>
        <dbReference type="SAM" id="Phobius"/>
    </source>
</evidence>
<comment type="cofactor">
    <cofactor evidence="7">
        <name>Cu cation</name>
        <dbReference type="ChEBI" id="CHEBI:23378"/>
    </cofactor>
    <text evidence="7">Binds 1 copper ion per subunit.</text>
</comment>
<evidence type="ECO:0000313" key="12">
    <source>
        <dbReference type="EMBL" id="RKT71649.1"/>
    </source>
</evidence>
<evidence type="ECO:0000256" key="4">
    <source>
        <dbReference type="ARBA" id="ARBA00022764"/>
    </source>
</evidence>
<dbReference type="OrthoDB" id="574459at2"/>
<evidence type="ECO:0000256" key="6">
    <source>
        <dbReference type="ARBA" id="ARBA00023008"/>
    </source>
</evidence>
<keyword evidence="9" id="KW-0812">Transmembrane</keyword>
<evidence type="ECO:0000256" key="10">
    <source>
        <dbReference type="SAM" id="SignalP"/>
    </source>
</evidence>
<proteinExistence type="predicted"/>
<comment type="subcellular location">
    <subcellularLocation>
        <location evidence="1">Periplasm</location>
    </subcellularLocation>
</comment>
<dbReference type="PANTHER" id="PTHR36507:SF1">
    <property type="entry name" value="BLL1555 PROTEIN"/>
    <property type="match status" value="1"/>
</dbReference>
<dbReference type="Gene3D" id="2.60.40.420">
    <property type="entry name" value="Cupredoxins - blue copper proteins"/>
    <property type="match status" value="1"/>
</dbReference>
<feature type="chain" id="PRO_5019789374" evidence="10">
    <location>
        <begin position="23"/>
        <end position="190"/>
    </location>
</feature>
<evidence type="ECO:0000259" key="11">
    <source>
        <dbReference type="Pfam" id="PF00127"/>
    </source>
</evidence>
<dbReference type="GO" id="GO:0042597">
    <property type="term" value="C:periplasmic space"/>
    <property type="evidence" value="ECO:0007669"/>
    <property type="project" value="UniProtKB-SubCell"/>
</dbReference>
<dbReference type="InterPro" id="IPR052721">
    <property type="entry name" value="ET_Amicyanin"/>
</dbReference>
<keyword evidence="4" id="KW-0574">Periplasm</keyword>
<protein>
    <submittedName>
        <fullName evidence="12">Plastocyanin</fullName>
    </submittedName>
</protein>
<keyword evidence="9" id="KW-1133">Transmembrane helix</keyword>
<dbReference type="Pfam" id="PF00127">
    <property type="entry name" value="Copper-bind"/>
    <property type="match status" value="1"/>
</dbReference>
<accession>A0A495XDC1</accession>
<dbReference type="InterPro" id="IPR000923">
    <property type="entry name" value="BlueCu_1"/>
</dbReference>
<comment type="caution">
    <text evidence="12">The sequence shown here is derived from an EMBL/GenBank/DDBJ whole genome shotgun (WGS) entry which is preliminary data.</text>
</comment>
<dbReference type="CDD" id="cd13921">
    <property type="entry name" value="Amicyanin"/>
    <property type="match status" value="1"/>
</dbReference>
<feature type="signal peptide" evidence="10">
    <location>
        <begin position="1"/>
        <end position="22"/>
    </location>
</feature>
<dbReference type="GO" id="GO:0005507">
    <property type="term" value="F:copper ion binding"/>
    <property type="evidence" value="ECO:0007669"/>
    <property type="project" value="InterPro"/>
</dbReference>
<feature type="binding site" evidence="7">
    <location>
        <position position="96"/>
    </location>
    <ligand>
        <name>Cu cation</name>
        <dbReference type="ChEBI" id="CHEBI:23378"/>
    </ligand>
</feature>
<feature type="region of interest" description="Disordered" evidence="8">
    <location>
        <begin position="108"/>
        <end position="143"/>
    </location>
</feature>
<keyword evidence="13" id="KW-1185">Reference proteome</keyword>
<evidence type="ECO:0000313" key="13">
    <source>
        <dbReference type="Proteomes" id="UP000272729"/>
    </source>
</evidence>
<feature type="domain" description="Blue (type 1) copper" evidence="11">
    <location>
        <begin position="31"/>
        <end position="105"/>
    </location>
</feature>
<dbReference type="EMBL" id="RBXR01000001">
    <property type="protein sequence ID" value="RKT71649.1"/>
    <property type="molecule type" value="Genomic_DNA"/>
</dbReference>
<dbReference type="InterPro" id="IPR035668">
    <property type="entry name" value="Amicyanin"/>
</dbReference>
<keyword evidence="3 7" id="KW-0479">Metal-binding</keyword>
<evidence type="ECO:0000256" key="3">
    <source>
        <dbReference type="ARBA" id="ARBA00022723"/>
    </source>
</evidence>
<reference evidence="12 13" key="1">
    <citation type="submission" date="2018-10" db="EMBL/GenBank/DDBJ databases">
        <title>Sequencing the genomes of 1000 actinobacteria strains.</title>
        <authorList>
            <person name="Klenk H.-P."/>
        </authorList>
    </citation>
    <scope>NUCLEOTIDE SEQUENCE [LARGE SCALE GENOMIC DNA]</scope>
    <source>
        <strain evidence="12 13">DSM 43911</strain>
    </source>
</reference>
<dbReference type="PRINTS" id="PR00155">
    <property type="entry name" value="AMICYANIN"/>
</dbReference>
<dbReference type="PANTHER" id="PTHR36507">
    <property type="entry name" value="BLL1555 PROTEIN"/>
    <property type="match status" value="1"/>
</dbReference>
<dbReference type="SUPFAM" id="SSF49503">
    <property type="entry name" value="Cupredoxins"/>
    <property type="match status" value="1"/>
</dbReference>
<dbReference type="InterPro" id="IPR008972">
    <property type="entry name" value="Cupredoxin"/>
</dbReference>